<evidence type="ECO:0000259" key="6">
    <source>
        <dbReference type="Pfam" id="PF04082"/>
    </source>
</evidence>
<dbReference type="Proteomes" id="UP000452235">
    <property type="component" value="Unassembled WGS sequence"/>
</dbReference>
<keyword evidence="8" id="KW-1185">Reference proteome</keyword>
<dbReference type="InterPro" id="IPR007219">
    <property type="entry name" value="XnlR_reg_dom"/>
</dbReference>
<keyword evidence="3" id="KW-0805">Transcription regulation</keyword>
<evidence type="ECO:0000256" key="4">
    <source>
        <dbReference type="ARBA" id="ARBA00023163"/>
    </source>
</evidence>
<evidence type="ECO:0000256" key="1">
    <source>
        <dbReference type="ARBA" id="ARBA00004123"/>
    </source>
</evidence>
<evidence type="ECO:0000313" key="8">
    <source>
        <dbReference type="Proteomes" id="UP000452235"/>
    </source>
</evidence>
<gene>
    <name evidence="7" type="ORF">ATEIFO6365_0003016000</name>
</gene>
<reference evidence="7 8" key="1">
    <citation type="submission" date="2020-01" db="EMBL/GenBank/DDBJ databases">
        <title>Aspergillus terreus IFO 6365 whole genome shotgun sequence.</title>
        <authorList>
            <person name="Kanamasa S."/>
            <person name="Takahashi H."/>
        </authorList>
    </citation>
    <scope>NUCLEOTIDE SEQUENCE [LARGE SCALE GENOMIC DNA]</scope>
    <source>
        <strain evidence="7 8">IFO 6365</strain>
    </source>
</reference>
<keyword evidence="2" id="KW-0479">Metal-binding</keyword>
<dbReference type="EMBL" id="BLJY01000003">
    <property type="protein sequence ID" value="GFF14107.1"/>
    <property type="molecule type" value="Genomic_DNA"/>
</dbReference>
<dbReference type="GO" id="GO:0008270">
    <property type="term" value="F:zinc ion binding"/>
    <property type="evidence" value="ECO:0007669"/>
    <property type="project" value="InterPro"/>
</dbReference>
<dbReference type="PANTHER" id="PTHR47338:SF16">
    <property type="entry name" value="TRANSCRIPTION FACTOR, PUTATIVE (AFU_ORTHOLOGUE AFUA_2G09360)-RELATED"/>
    <property type="match status" value="1"/>
</dbReference>
<dbReference type="GO" id="GO:0000981">
    <property type="term" value="F:DNA-binding transcription factor activity, RNA polymerase II-specific"/>
    <property type="evidence" value="ECO:0007669"/>
    <property type="project" value="InterPro"/>
</dbReference>
<evidence type="ECO:0000256" key="3">
    <source>
        <dbReference type="ARBA" id="ARBA00023015"/>
    </source>
</evidence>
<organism evidence="7 8">
    <name type="scientific">Aspergillus terreus</name>
    <dbReference type="NCBI Taxonomy" id="33178"/>
    <lineage>
        <taxon>Eukaryota</taxon>
        <taxon>Fungi</taxon>
        <taxon>Dikarya</taxon>
        <taxon>Ascomycota</taxon>
        <taxon>Pezizomycotina</taxon>
        <taxon>Eurotiomycetes</taxon>
        <taxon>Eurotiomycetidae</taxon>
        <taxon>Eurotiales</taxon>
        <taxon>Aspergillaceae</taxon>
        <taxon>Aspergillus</taxon>
        <taxon>Aspergillus subgen. Circumdati</taxon>
    </lineage>
</organism>
<keyword evidence="4" id="KW-0804">Transcription</keyword>
<comment type="subcellular location">
    <subcellularLocation>
        <location evidence="1">Nucleus</location>
    </subcellularLocation>
</comment>
<keyword evidence="5" id="KW-0539">Nucleus</keyword>
<protein>
    <recommendedName>
        <fullName evidence="6">Xylanolytic transcriptional activator regulatory domain-containing protein</fullName>
    </recommendedName>
</protein>
<dbReference type="OrthoDB" id="2740448at2759"/>
<dbReference type="CDD" id="cd12148">
    <property type="entry name" value="fungal_TF_MHR"/>
    <property type="match status" value="1"/>
</dbReference>
<dbReference type="AlphaFoldDB" id="A0A5M3YR06"/>
<dbReference type="GO" id="GO:0005634">
    <property type="term" value="C:nucleus"/>
    <property type="evidence" value="ECO:0007669"/>
    <property type="project" value="UniProtKB-SubCell"/>
</dbReference>
<feature type="domain" description="Xylanolytic transcriptional activator regulatory" evidence="6">
    <location>
        <begin position="58"/>
        <end position="162"/>
    </location>
</feature>
<proteinExistence type="predicted"/>
<evidence type="ECO:0000256" key="2">
    <source>
        <dbReference type="ARBA" id="ARBA00022723"/>
    </source>
</evidence>
<evidence type="ECO:0000313" key="7">
    <source>
        <dbReference type="EMBL" id="GFF14107.1"/>
    </source>
</evidence>
<dbReference type="GO" id="GO:0006351">
    <property type="term" value="P:DNA-templated transcription"/>
    <property type="evidence" value="ECO:0007669"/>
    <property type="project" value="InterPro"/>
</dbReference>
<dbReference type="VEuPathDB" id="FungiDB:ATEG_00156"/>
<dbReference type="PANTHER" id="PTHR47338">
    <property type="entry name" value="ZN(II)2CYS6 TRANSCRIPTION FACTOR (EUROFUNG)-RELATED"/>
    <property type="match status" value="1"/>
</dbReference>
<name>A0A5M3YR06_ASPTE</name>
<dbReference type="Pfam" id="PF04082">
    <property type="entry name" value="Fungal_trans"/>
    <property type="match status" value="1"/>
</dbReference>
<dbReference type="InterPro" id="IPR050815">
    <property type="entry name" value="TF_fung"/>
</dbReference>
<comment type="caution">
    <text evidence="7">The sequence shown here is derived from an EMBL/GenBank/DDBJ whole genome shotgun (WGS) entry which is preliminary data.</text>
</comment>
<accession>A0A5M3YR06</accession>
<sequence>MSQVASLSPSAFEDSPPLFRTDQTQRFVLLDSNAGLDLGAGTPSELLREAEFTQTLLLLYFSNFDDIHVMFEQTSFMRQFVLGNASKPQLFAIMALGIRYSHANFSQPTLRPHWGEPLFHESRRLLKEEFDLPSVATAQTYVLLATYQLTFGGARKAWMYLGNRDPYAHLKSTADVTRQTDGCLQGFARNIVSLFKLGGRRDGVSVFEDEMTRRLVATIAIMENLFTPSVNIERGLSPMQLAMKLNGELNATIGRTRICGPAEPGPSLAIMNEILHLSKVHYLIRRAWHTQPASSLQQDFAATLQQWQDTLPSYLRLTPENFEYHQERLSLRRYAFMHLLHLHLRHLLLFKQLEWPPTIRSTGTRDPSALEAYEHASRITSIVNWLWHTSQLEMHNASFGQIVTIAQVIHIHRLLSSTDTDTISLTQSEITALQEYLLRVKRHCRLFNWVVAQLEWFMHICTQRDFWLDESSWRSVIYDQLMTLGTSFERLDYDTGGK</sequence>
<evidence type="ECO:0000256" key="5">
    <source>
        <dbReference type="ARBA" id="ARBA00023242"/>
    </source>
</evidence>
<dbReference type="GO" id="GO:0003677">
    <property type="term" value="F:DNA binding"/>
    <property type="evidence" value="ECO:0007669"/>
    <property type="project" value="InterPro"/>
</dbReference>